<dbReference type="EMBL" id="NOJY02000009">
    <property type="protein sequence ID" value="RDY28069.1"/>
    <property type="molecule type" value="Genomic_DNA"/>
</dbReference>
<dbReference type="RefSeq" id="WP_094369088.1">
    <property type="nucleotide sequence ID" value="NZ_NOJY02000009.1"/>
</dbReference>
<comment type="caution">
    <text evidence="2">The sequence shown here is derived from an EMBL/GenBank/DDBJ whole genome shotgun (WGS) entry which is preliminary data.</text>
</comment>
<dbReference type="PANTHER" id="PTHR34819">
    <property type="entry name" value="LARGE CYSTEINE-RICH PERIPLASMIC PROTEIN OMCB"/>
    <property type="match status" value="1"/>
</dbReference>
<gene>
    <name evidence="2" type="ORF">CHL78_007135</name>
</gene>
<proteinExistence type="predicted"/>
<dbReference type="InterPro" id="IPR051172">
    <property type="entry name" value="Chlamydia_OmcB"/>
</dbReference>
<sequence length="305" mass="35080">MEDKYDKKISSIIYEYQPDLLIENIEKDSTILIEKDTKPIVPNLYINKISGKKYSKPGDIIDYTVILANKGNINFNKLVVLDNMPKELTYINQSIEVIVNTDALEYRLDYYLEIDDIENRLKIVINKIIYTGDIVIVNFNAEIDNNTSTEVLKNEIRLGYSYIDEDKSLEINPLDKEIADAYTLTYMEYASLTVTKCIDKYPSNIGDTMSYKLELINNGNLKAINVKIEEYVLEDMYYSKAEGEIQEPGKEKAKFEPQAILNDNNLLIITKIEVPQGRYIESSLGEFDFIPGKSVITIYGEYRGE</sequence>
<organism evidence="2 3">
    <name type="scientific">Romboutsia weinsteinii</name>
    <dbReference type="NCBI Taxonomy" id="2020949"/>
    <lineage>
        <taxon>Bacteria</taxon>
        <taxon>Bacillati</taxon>
        <taxon>Bacillota</taxon>
        <taxon>Clostridia</taxon>
        <taxon>Peptostreptococcales</taxon>
        <taxon>Peptostreptococcaceae</taxon>
        <taxon>Romboutsia</taxon>
    </lineage>
</organism>
<dbReference type="InterPro" id="IPR008966">
    <property type="entry name" value="Adhesion_dom_sf"/>
</dbReference>
<dbReference type="Proteomes" id="UP000215694">
    <property type="component" value="Unassembled WGS sequence"/>
</dbReference>
<accession>A0A371J5P5</accession>
<dbReference type="PANTHER" id="PTHR34819:SF3">
    <property type="entry name" value="CELL SURFACE PROTEIN"/>
    <property type="match status" value="1"/>
</dbReference>
<dbReference type="NCBIfam" id="TIGR01451">
    <property type="entry name" value="B_ant_repeat"/>
    <property type="match status" value="1"/>
</dbReference>
<dbReference type="Pfam" id="PF01345">
    <property type="entry name" value="DUF11"/>
    <property type="match status" value="1"/>
</dbReference>
<feature type="domain" description="DUF11" evidence="1">
    <location>
        <begin position="44"/>
        <end position="95"/>
    </location>
</feature>
<keyword evidence="3" id="KW-1185">Reference proteome</keyword>
<evidence type="ECO:0000313" key="3">
    <source>
        <dbReference type="Proteomes" id="UP000215694"/>
    </source>
</evidence>
<dbReference type="AlphaFoldDB" id="A0A371J5P5"/>
<dbReference type="SUPFAM" id="SSF49401">
    <property type="entry name" value="Bacterial adhesins"/>
    <property type="match status" value="1"/>
</dbReference>
<reference evidence="2 3" key="1">
    <citation type="journal article" date="2017" name="Genome Announc.">
        <title>Draft Genome Sequence of Romboutsia weinsteinii sp. nov. Strain CCRI-19649(T) Isolated from Surface Water.</title>
        <authorList>
            <person name="Maheux A.F."/>
            <person name="Boudreau D.K."/>
            <person name="Berube E."/>
            <person name="Boissinot M."/>
            <person name="Cantin P."/>
            <person name="Raymond F."/>
            <person name="Corbeil J."/>
            <person name="Omar R.F."/>
            <person name="Bergeron M.G."/>
        </authorList>
    </citation>
    <scope>NUCLEOTIDE SEQUENCE [LARGE SCALE GENOMIC DNA]</scope>
    <source>
        <strain evidence="2 3">CCRI-19649</strain>
    </source>
</reference>
<dbReference type="Gene3D" id="2.60.40.740">
    <property type="match status" value="1"/>
</dbReference>
<evidence type="ECO:0000259" key="1">
    <source>
        <dbReference type="Pfam" id="PF01345"/>
    </source>
</evidence>
<name>A0A371J5P5_9FIRM</name>
<dbReference type="InterPro" id="IPR001434">
    <property type="entry name" value="OmcB-like_DUF11"/>
</dbReference>
<dbReference type="InterPro" id="IPR047589">
    <property type="entry name" value="DUF11_rpt"/>
</dbReference>
<protein>
    <recommendedName>
        <fullName evidence="1">DUF11 domain-containing protein</fullName>
    </recommendedName>
</protein>
<evidence type="ECO:0000313" key="2">
    <source>
        <dbReference type="EMBL" id="RDY28069.1"/>
    </source>
</evidence>